<comment type="caution">
    <text evidence="13">The sequence shown here is derived from an EMBL/GenBank/DDBJ whole genome shotgun (WGS) entry which is preliminary data.</text>
</comment>
<dbReference type="PATRIC" id="fig|817.53.peg.3553"/>
<dbReference type="PRINTS" id="PR00132">
    <property type="entry name" value="GLHYDRLASE2"/>
</dbReference>
<dbReference type="InterPro" id="IPR013783">
    <property type="entry name" value="Ig-like_fold"/>
</dbReference>
<feature type="domain" description="Glycoside hydrolase family 2 immunoglobulin-like beta-sandwich" evidence="10">
    <location>
        <begin position="188"/>
        <end position="293"/>
    </location>
</feature>
<dbReference type="SUPFAM" id="SSF74650">
    <property type="entry name" value="Galactose mutarotase-like"/>
    <property type="match status" value="1"/>
</dbReference>
<dbReference type="InterPro" id="IPR036156">
    <property type="entry name" value="Beta-gal/glucu_dom_sf"/>
</dbReference>
<evidence type="ECO:0000256" key="8">
    <source>
        <dbReference type="ARBA" id="ARBA00023295"/>
    </source>
</evidence>
<dbReference type="InterPro" id="IPR006103">
    <property type="entry name" value="Glyco_hydro_2_cat"/>
</dbReference>
<dbReference type="InterPro" id="IPR006104">
    <property type="entry name" value="Glyco_hydro_2_N"/>
</dbReference>
<dbReference type="AlphaFoldDB" id="A0A0I9UM83"/>
<reference evidence="13" key="2">
    <citation type="submission" date="2014-07" db="EMBL/GenBank/DDBJ databases">
        <title>Genetics and epidemiology of antimicrobial resistance in B. fragilis group.</title>
        <authorList>
            <person name="Sydenham T.V."/>
            <person name="Hasman H."/>
            <person name="Kemp M."/>
            <person name="Justesen U.S."/>
        </authorList>
    </citation>
    <scope>NUCLEOTIDE SEQUENCE [LARGE SCALE GENOMIC DNA]</scope>
    <source>
        <strain evidence="13">DCMOUH0018B</strain>
    </source>
</reference>
<dbReference type="GO" id="GO:0005990">
    <property type="term" value="P:lactose catabolic process"/>
    <property type="evidence" value="ECO:0007669"/>
    <property type="project" value="TreeGrafter"/>
</dbReference>
<dbReference type="InterPro" id="IPR006102">
    <property type="entry name" value="Ig-like_GH2"/>
</dbReference>
<gene>
    <name evidence="13" type="ORF">EE52_0217225</name>
    <name evidence="14" type="ORF">O1433_11695</name>
</gene>
<evidence type="ECO:0000313" key="13">
    <source>
        <dbReference type="EMBL" id="KFX73579.1"/>
    </source>
</evidence>
<evidence type="ECO:0000256" key="4">
    <source>
        <dbReference type="ARBA" id="ARBA00011245"/>
    </source>
</evidence>
<dbReference type="PANTHER" id="PTHR46323">
    <property type="entry name" value="BETA-GALACTOSIDASE"/>
    <property type="match status" value="1"/>
</dbReference>
<feature type="domain" description="Glycosyl hydrolases family 2 sugar binding" evidence="12">
    <location>
        <begin position="55"/>
        <end position="186"/>
    </location>
</feature>
<dbReference type="RefSeq" id="WP_044301447.1">
    <property type="nucleotide sequence ID" value="NZ_CP036542.1"/>
</dbReference>
<dbReference type="SUPFAM" id="SSF51445">
    <property type="entry name" value="(Trans)glycosidases"/>
    <property type="match status" value="1"/>
</dbReference>
<dbReference type="InterPro" id="IPR011013">
    <property type="entry name" value="Gal_mutarotase_sf_dom"/>
</dbReference>
<evidence type="ECO:0000313" key="14">
    <source>
        <dbReference type="EMBL" id="MCZ2688159.1"/>
    </source>
</evidence>
<evidence type="ECO:0000259" key="10">
    <source>
        <dbReference type="Pfam" id="PF00703"/>
    </source>
</evidence>
<dbReference type="Gene3D" id="3.20.20.80">
    <property type="entry name" value="Glycosidases"/>
    <property type="match status" value="1"/>
</dbReference>
<evidence type="ECO:0000256" key="2">
    <source>
        <dbReference type="ARBA" id="ARBA00001913"/>
    </source>
</evidence>
<dbReference type="InterPro" id="IPR006101">
    <property type="entry name" value="Glyco_hydro_2"/>
</dbReference>
<evidence type="ECO:0000256" key="1">
    <source>
        <dbReference type="ARBA" id="ARBA00001412"/>
    </source>
</evidence>
<comment type="similarity">
    <text evidence="3">Belongs to the glycosyl hydrolase 2 family.</text>
</comment>
<dbReference type="Gene3D" id="2.60.120.260">
    <property type="entry name" value="Galactose-binding domain-like"/>
    <property type="match status" value="1"/>
</dbReference>
<dbReference type="SUPFAM" id="SSF49785">
    <property type="entry name" value="Galactose-binding domain-like"/>
    <property type="match status" value="1"/>
</dbReference>
<organism evidence="13">
    <name type="scientific">Bacteroides fragilis</name>
    <dbReference type="NCBI Taxonomy" id="817"/>
    <lineage>
        <taxon>Bacteria</taxon>
        <taxon>Pseudomonadati</taxon>
        <taxon>Bacteroidota</taxon>
        <taxon>Bacteroidia</taxon>
        <taxon>Bacteroidales</taxon>
        <taxon>Bacteroidaceae</taxon>
        <taxon>Bacteroides</taxon>
    </lineage>
</organism>
<protein>
    <recommendedName>
        <fullName evidence="5">beta-galactosidase</fullName>
        <ecNumber evidence="5">3.2.1.23</ecNumber>
    </recommendedName>
</protein>
<dbReference type="GO" id="GO:0004565">
    <property type="term" value="F:beta-galactosidase activity"/>
    <property type="evidence" value="ECO:0007669"/>
    <property type="project" value="UniProtKB-EC"/>
</dbReference>
<evidence type="ECO:0000259" key="12">
    <source>
        <dbReference type="Pfam" id="PF02837"/>
    </source>
</evidence>
<dbReference type="EMBL" id="JMZZ02000216">
    <property type="protein sequence ID" value="KFX73579.1"/>
    <property type="molecule type" value="Genomic_DNA"/>
</dbReference>
<comment type="catalytic activity">
    <reaction evidence="1">
        <text>Hydrolysis of terminal non-reducing beta-D-galactose residues in beta-D-galactosides.</text>
        <dbReference type="EC" id="3.2.1.23"/>
    </reaction>
</comment>
<comment type="cofactor">
    <cofactor evidence="2">
        <name>Ca(2+)</name>
        <dbReference type="ChEBI" id="CHEBI:29108"/>
    </cofactor>
</comment>
<dbReference type="Proteomes" id="UP001079672">
    <property type="component" value="Unassembled WGS sequence"/>
</dbReference>
<dbReference type="Pfam" id="PF02836">
    <property type="entry name" value="Glyco_hydro_2_C"/>
    <property type="match status" value="1"/>
</dbReference>
<proteinExistence type="inferred from homology"/>
<dbReference type="Gene3D" id="2.60.40.10">
    <property type="entry name" value="Immunoglobulins"/>
    <property type="match status" value="1"/>
</dbReference>
<sequence>MKLRLSLFTIVVGLFFLFSATSATAAPFTSSSYPAYTIPVEQEGVRQPVILLNGTWQFKYSPQSKWTTIKVPGEAAMQGYAIEHDKPFFYRKSFTIPADYAGKRIILRFDGVYSHAKLSVNGQLVREHHGGFTRWETDITAQARPGKKNEIQLEVTDRLDEISYASGYAHHPVGGILRDVTLFTLPVTHLYDISVETHLDSLYRDAVLRFACTSAGNEPAEVRLQLTAPDGKPVQLPQDCFPLKAGAEEQVWSLPVSRPLKWDAEHPNLYTLTVVLLQDRKEISCFIRKVGFREVKIAGNRMLVNGQPVKLRGACRHDIHPTLGRTTTAELDSLDVLLFKEANMNFVRTSHYPPSERFLEYCDRYGVYVESETAVCFVDTYRQKNYAPGKTQSNPEYTDRYLGQCQEMVKSFRSHPSILFWSIGNESVYGTNFQLCWDWVKATDTTRPVIFSYPGSVDTKEKIYDILSMHYQDVNGNLSQWGMNTRHFQGHGIPALFDEWAHPACYTYSTLQTDPNIREFWGKSLDMMWSGLFDAPGGLGGAIWGYVDETFALPVPKAGISFWKEFAHTAKPEGYQGNCVGYGEWGIVDVWRRQKPEFWATKKAYSPVRLLVDDIRNFTSGQRLVLPVYNRFDHTSLNELQMSYTYRGVKKNLALPAIPPHQKGSIVIPADRWEEGEHLLIEFWTADGSLIDTYRPILGTEKIVFPPVLDGNKLSVEETGDWVIIRGEGFEIPFSKETGLITQAKAGDRVLIEKGPFLNLYINLNHLTGAEVRKAATRFMILEEDWKKSAFSYRQETNGDVYIDLAGNYKEVTVDFSIKITPDGQLEVDYLTDGAPNGFLRETGLSFHLADAIQQLDWKRKGYWNYYPEKAFAGNEGKTALYISKQAAYGKEPLQPWGDDTHNYYYWADAGANCRYPLTQTAKGMKENIYYYTLSTASPSIHQLSVLSTDASVACRINKQPDDQLILYVNNCWDYPEIAWGNFCKTLEALPCFGKIKMRLK</sequence>
<keyword evidence="9" id="KW-0732">Signal</keyword>
<dbReference type="InterPro" id="IPR008979">
    <property type="entry name" value="Galactose-bd-like_sf"/>
</dbReference>
<feature type="domain" description="Glycoside hydrolase family 2 catalytic" evidence="11">
    <location>
        <begin position="295"/>
        <end position="505"/>
    </location>
</feature>
<keyword evidence="8" id="KW-0326">Glycosidase</keyword>
<comment type="subunit">
    <text evidence="4">Monomer.</text>
</comment>
<dbReference type="InterPro" id="IPR014718">
    <property type="entry name" value="GH-type_carb-bd"/>
</dbReference>
<dbReference type="InterPro" id="IPR050347">
    <property type="entry name" value="Bact_Beta-galactosidase"/>
</dbReference>
<accession>A0A0I9UM83</accession>
<dbReference type="GO" id="GO:0030246">
    <property type="term" value="F:carbohydrate binding"/>
    <property type="evidence" value="ECO:0007669"/>
    <property type="project" value="InterPro"/>
</dbReference>
<reference evidence="13" key="1">
    <citation type="book" date="2014" name="THE 24TH EUROPEAN CONGRESS OF CLINICAL MICROBIOLOGY AND INFECTIOUS DISEASES" publisher="ECCMID 2014" city="Barcelona, Spain">
        <title>Identification of resistance genes in three multidrug-resistant Bacteroides fragilis isolates by whole genome sequencing.</title>
        <editorList>
            <person name="Unknown"/>
            <person name="A."/>
        </editorList>
        <authorList>
            <person name="Sydenham T.V."/>
            <person name="Hasman H."/>
            <person name="Wang M."/>
            <person name="Soki J."/>
            <person name="Nagy E."/>
            <person name="Justesen U.S."/>
        </authorList>
    </citation>
    <scope>NUCLEOTIDE SEQUENCE</scope>
    <source>
        <strain evidence="13">DCMOUH0018B</strain>
    </source>
</reference>
<dbReference type="Pfam" id="PF02837">
    <property type="entry name" value="Glyco_hydro_2_N"/>
    <property type="match status" value="1"/>
</dbReference>
<evidence type="ECO:0000256" key="3">
    <source>
        <dbReference type="ARBA" id="ARBA00007401"/>
    </source>
</evidence>
<evidence type="ECO:0000256" key="9">
    <source>
        <dbReference type="SAM" id="SignalP"/>
    </source>
</evidence>
<evidence type="ECO:0000259" key="11">
    <source>
        <dbReference type="Pfam" id="PF02836"/>
    </source>
</evidence>
<keyword evidence="7" id="KW-0106">Calcium</keyword>
<dbReference type="Gene3D" id="2.70.98.10">
    <property type="match status" value="1"/>
</dbReference>
<dbReference type="EC" id="3.2.1.23" evidence="5"/>
<evidence type="ECO:0000256" key="6">
    <source>
        <dbReference type="ARBA" id="ARBA00022801"/>
    </source>
</evidence>
<dbReference type="Pfam" id="PF00703">
    <property type="entry name" value="Glyco_hydro_2"/>
    <property type="match status" value="1"/>
</dbReference>
<name>A0A0I9UM83_BACFG</name>
<dbReference type="PANTHER" id="PTHR46323:SF2">
    <property type="entry name" value="BETA-GALACTOSIDASE"/>
    <property type="match status" value="1"/>
</dbReference>
<feature type="chain" id="PRO_5044366581" description="beta-galactosidase" evidence="9">
    <location>
        <begin position="26"/>
        <end position="1001"/>
    </location>
</feature>
<feature type="signal peptide" evidence="9">
    <location>
        <begin position="1"/>
        <end position="25"/>
    </location>
</feature>
<evidence type="ECO:0000256" key="5">
    <source>
        <dbReference type="ARBA" id="ARBA00012756"/>
    </source>
</evidence>
<dbReference type="GO" id="GO:0009341">
    <property type="term" value="C:beta-galactosidase complex"/>
    <property type="evidence" value="ECO:0007669"/>
    <property type="project" value="InterPro"/>
</dbReference>
<keyword evidence="6" id="KW-0378">Hydrolase</keyword>
<dbReference type="InterPro" id="IPR017853">
    <property type="entry name" value="GH"/>
</dbReference>
<reference evidence="14" key="3">
    <citation type="submission" date="2022-12" db="EMBL/GenBank/DDBJ databases">
        <title>Development of a Multilocus Sequence Typing Scheme for Bacteroides fragilis Based on Whole Genome Sequencing Data and Clinical Application.</title>
        <authorList>
            <person name="Nielsen F.D."/>
            <person name="Justesen U.S."/>
        </authorList>
    </citation>
    <scope>NUCLEOTIDE SEQUENCE</scope>
    <source>
        <strain evidence="14">BF_AM_ODE_DK_2015_4</strain>
    </source>
</reference>
<evidence type="ECO:0000256" key="7">
    <source>
        <dbReference type="ARBA" id="ARBA00022837"/>
    </source>
</evidence>
<dbReference type="EMBL" id="JAPTZU010000006">
    <property type="protein sequence ID" value="MCZ2688159.1"/>
    <property type="molecule type" value="Genomic_DNA"/>
</dbReference>
<dbReference type="SUPFAM" id="SSF49303">
    <property type="entry name" value="beta-Galactosidase/glucuronidase domain"/>
    <property type="match status" value="1"/>
</dbReference>